<reference evidence="1 2" key="1">
    <citation type="journal article" date="2014" name="Genome Announc.">
        <title>Genome Sequence of Pseudomonas sp. Strain P482, a Tomato Rhizosphere Isolate with Broad-Spectrum Antimicrobial Activity.</title>
        <authorList>
            <person name="Krzyzanowska D.M."/>
            <person name="Ossowicki A."/>
            <person name="Jafra S."/>
        </authorList>
    </citation>
    <scope>NUCLEOTIDE SEQUENCE [LARGE SCALE GENOMIC DNA]</scope>
    <source>
        <strain evidence="1 2">P482</strain>
    </source>
</reference>
<dbReference type="KEGG" id="pdw:BV82_0701"/>
<dbReference type="EMBL" id="CP071706">
    <property type="protein sequence ID" value="KDO01742.1"/>
    <property type="molecule type" value="Genomic_DNA"/>
</dbReference>
<dbReference type="GeneID" id="98282088"/>
<sequence>MYACLSKYLRTVLLLVISALLVIACNRVDLAYRNLDMLVPWSLNDYLSMNRQQKTWLNDRLKQQLAWHCRTQLPGYLTWIDEIQAMVASNAVTDQQLQVRTQEARQAIAKVAEQITPSAAELLRSMDDEQVREMREAFADDIRERQAKYVNTPLARQIERRAERMEKRLSTWLGELSAQQKLRVMTWSQSLGEQNRQWIANRAHWQAQFSAAMDQRYSDSFEPRLEILLKKRESLWTPEYRIAFQRTEQEARRLLVDVMAQSSEQQRQHLEQKLGQVRQSFSELKCLKG</sequence>
<proteinExistence type="predicted"/>
<evidence type="ECO:0008006" key="3">
    <source>
        <dbReference type="Google" id="ProtNLM"/>
    </source>
</evidence>
<dbReference type="PIRSF" id="PIRSF028200">
    <property type="entry name" value="UCP028200"/>
    <property type="match status" value="1"/>
</dbReference>
<organism evidence="1 2">
    <name type="scientific">Pseudomonas donghuensis</name>
    <dbReference type="NCBI Taxonomy" id="1163398"/>
    <lineage>
        <taxon>Bacteria</taxon>
        <taxon>Pseudomonadati</taxon>
        <taxon>Pseudomonadota</taxon>
        <taxon>Gammaproteobacteria</taxon>
        <taxon>Pseudomonadales</taxon>
        <taxon>Pseudomonadaceae</taxon>
        <taxon>Pseudomonas</taxon>
    </lineage>
</organism>
<gene>
    <name evidence="1" type="ORF">BV82_0701</name>
</gene>
<keyword evidence="2" id="KW-1185">Reference proteome</keyword>
<accession>A0AAP0SKQ2</accession>
<dbReference type="AlphaFoldDB" id="A0AAP0SKQ2"/>
<evidence type="ECO:0000313" key="2">
    <source>
        <dbReference type="Proteomes" id="UP000027121"/>
    </source>
</evidence>
<dbReference type="RefSeq" id="WP_036994197.1">
    <property type="nucleotide sequence ID" value="NZ_CATKPL010000008.1"/>
</dbReference>
<dbReference type="Pfam" id="PF19795">
    <property type="entry name" value="DUF6279"/>
    <property type="match status" value="1"/>
</dbReference>
<protein>
    <recommendedName>
        <fullName evidence="3">Lipoprotein</fullName>
    </recommendedName>
</protein>
<dbReference type="PROSITE" id="PS51257">
    <property type="entry name" value="PROKAR_LIPOPROTEIN"/>
    <property type="match status" value="1"/>
</dbReference>
<name>A0AAP0SKQ2_9PSED</name>
<evidence type="ECO:0000313" key="1">
    <source>
        <dbReference type="EMBL" id="KDO01742.1"/>
    </source>
</evidence>
<dbReference type="Proteomes" id="UP000027121">
    <property type="component" value="Chromosome"/>
</dbReference>
<reference evidence="1 2" key="2">
    <citation type="journal article" date="2016" name="Front. Microbiol.">
        <title>When Genome-Based Approach Meets the 'Old but Good': Revealing Genes Involved in the Antibacterial Activity of Pseudomonas sp. P482 against Soft Rot Pathogens.</title>
        <authorList>
            <person name="Krzyzanowska D.M."/>
            <person name="Ossowicki A."/>
            <person name="Rajewska M."/>
            <person name="Maciag T."/>
            <person name="Jablonska M."/>
            <person name="Obuchowski M."/>
            <person name="Heeb S."/>
            <person name="Jafra S."/>
        </authorList>
    </citation>
    <scope>NUCLEOTIDE SEQUENCE [LARGE SCALE GENOMIC DNA]</scope>
    <source>
        <strain evidence="1 2">P482</strain>
    </source>
</reference>
<dbReference type="InterPro" id="IPR016875">
    <property type="entry name" value="UCP028200"/>
</dbReference>